<feature type="region of interest" description="Disordered" evidence="1">
    <location>
        <begin position="79"/>
        <end position="140"/>
    </location>
</feature>
<dbReference type="OrthoDB" id="668540at2759"/>
<evidence type="ECO:0000256" key="1">
    <source>
        <dbReference type="SAM" id="MobiDB-lite"/>
    </source>
</evidence>
<feature type="compositionally biased region" description="Polar residues" evidence="1">
    <location>
        <begin position="94"/>
        <end position="117"/>
    </location>
</feature>
<protein>
    <submittedName>
        <fullName evidence="2">Uncharacterized protein</fullName>
    </submittedName>
</protein>
<dbReference type="AlphaFoldDB" id="A0A9N8JRN1"/>
<evidence type="ECO:0000313" key="2">
    <source>
        <dbReference type="EMBL" id="CAD0091783.1"/>
    </source>
</evidence>
<organism evidence="2 3">
    <name type="scientific">Aureobasidium mustum</name>
    <dbReference type="NCBI Taxonomy" id="2773714"/>
    <lineage>
        <taxon>Eukaryota</taxon>
        <taxon>Fungi</taxon>
        <taxon>Dikarya</taxon>
        <taxon>Ascomycota</taxon>
        <taxon>Pezizomycotina</taxon>
        <taxon>Dothideomycetes</taxon>
        <taxon>Dothideomycetidae</taxon>
        <taxon>Dothideales</taxon>
        <taxon>Saccotheciaceae</taxon>
        <taxon>Aureobasidium</taxon>
    </lineage>
</organism>
<reference evidence="2" key="1">
    <citation type="submission" date="2020-06" db="EMBL/GenBank/DDBJ databases">
        <authorList>
            <person name="Onetto C."/>
        </authorList>
    </citation>
    <scope>NUCLEOTIDE SEQUENCE</scope>
</reference>
<dbReference type="Proteomes" id="UP000714618">
    <property type="component" value="Unassembled WGS sequence"/>
</dbReference>
<name>A0A9N8JRN1_9PEZI</name>
<gene>
    <name evidence="2" type="ORF">AWRI4233_LOCUS3484</name>
</gene>
<keyword evidence="3" id="KW-1185">Reference proteome</keyword>
<sequence length="185" mass="20795">MDPNTQQSERKARQYEELLAQQRRIQAQMAMIDPETRREVDEHQRLEQDISMFTAGHLSEPTTPPEYYSSVNRVHSARLSTASMASPPGFPTRPSRSGSQLASPQTAFSRPVTSHVHSTSIPSRSVPVSRRGSDEDDEDTSYSFADINHRAAAKYVHHFLLQPLFHPPITLSHLTATWCTLGSLQ</sequence>
<comment type="caution">
    <text evidence="2">The sequence shown here is derived from an EMBL/GenBank/DDBJ whole genome shotgun (WGS) entry which is preliminary data.</text>
</comment>
<evidence type="ECO:0000313" key="3">
    <source>
        <dbReference type="Proteomes" id="UP000714618"/>
    </source>
</evidence>
<dbReference type="EMBL" id="CAIJEO010000004">
    <property type="protein sequence ID" value="CAD0091783.1"/>
    <property type="molecule type" value="Genomic_DNA"/>
</dbReference>
<accession>A0A9N8JRN1</accession>
<feature type="compositionally biased region" description="Low complexity" evidence="1">
    <location>
        <begin position="118"/>
        <end position="130"/>
    </location>
</feature>
<proteinExistence type="predicted"/>